<dbReference type="Proteomes" id="UP000017820">
    <property type="component" value="Unassembled WGS sequence"/>
</dbReference>
<proteinExistence type="predicted"/>
<feature type="transmembrane region" description="Helical" evidence="1">
    <location>
        <begin position="118"/>
        <end position="138"/>
    </location>
</feature>
<sequence>MQSVVFIFEFSTLIALRGAFKKVHERTDFAEKTVKELGNGRYQLRITKLIKLNEENIEKHRTELTSDVKGYGGSFVSWKVHKVVSGNNIDNKKVSNTSKLLYMLTTAGDARTYRQYKVPLFSILFTIVLFLVLSFVGVV</sequence>
<accession>V4HUC5</accession>
<evidence type="ECO:0000313" key="2">
    <source>
        <dbReference type="EMBL" id="ESP91519.1"/>
    </source>
</evidence>
<comment type="caution">
    <text evidence="2">The sequence shown here is derived from an EMBL/GenBank/DDBJ whole genome shotgun (WGS) entry which is preliminary data.</text>
</comment>
<dbReference type="GeneID" id="29919665"/>
<gene>
    <name evidence="2" type="ORF">PL2TA16_00318</name>
</gene>
<name>V4HUC5_PSEL2</name>
<dbReference type="RefSeq" id="WP_023401121.1">
    <property type="nucleotide sequence ID" value="NZ_AUSV01000113.1"/>
</dbReference>
<organism evidence="2 3">
    <name type="scientific">Pseudoalteromonas luteoviolacea (strain 2ta16)</name>
    <dbReference type="NCBI Taxonomy" id="1353533"/>
    <lineage>
        <taxon>Bacteria</taxon>
        <taxon>Pseudomonadati</taxon>
        <taxon>Pseudomonadota</taxon>
        <taxon>Gammaproteobacteria</taxon>
        <taxon>Alteromonadales</taxon>
        <taxon>Pseudoalteromonadaceae</taxon>
        <taxon>Pseudoalteromonas</taxon>
    </lineage>
</organism>
<keyword evidence="1" id="KW-0472">Membrane</keyword>
<dbReference type="AlphaFoldDB" id="V4HUC5"/>
<evidence type="ECO:0000313" key="3">
    <source>
        <dbReference type="Proteomes" id="UP000017820"/>
    </source>
</evidence>
<protein>
    <submittedName>
        <fullName evidence="2">Uncharacterized protein</fullName>
    </submittedName>
</protein>
<reference evidence="2 3" key="1">
    <citation type="submission" date="2013-07" db="EMBL/GenBank/DDBJ databases">
        <title>Draft genome sequence of Pseudoalteromonas luteoviolacea 2ta16.</title>
        <authorList>
            <person name="Allen E.E."/>
            <person name="Azam F."/>
            <person name="Podell S."/>
        </authorList>
    </citation>
    <scope>NUCLEOTIDE SEQUENCE [LARGE SCALE GENOMIC DNA]</scope>
    <source>
        <strain evidence="2 3">2ta16</strain>
    </source>
</reference>
<evidence type="ECO:0000256" key="1">
    <source>
        <dbReference type="SAM" id="Phobius"/>
    </source>
</evidence>
<keyword evidence="1" id="KW-0812">Transmembrane</keyword>
<dbReference type="EMBL" id="AUSV01000113">
    <property type="protein sequence ID" value="ESP91519.1"/>
    <property type="molecule type" value="Genomic_DNA"/>
</dbReference>
<keyword evidence="1" id="KW-1133">Transmembrane helix</keyword>
<dbReference type="PATRIC" id="fig|1353533.3.peg.4276"/>